<organism evidence="1 2">
    <name type="scientific">Camelliibacillus cellulosilyticus</name>
    <dbReference type="NCBI Taxonomy" id="2174486"/>
    <lineage>
        <taxon>Bacteria</taxon>
        <taxon>Bacillati</taxon>
        <taxon>Bacillota</taxon>
        <taxon>Bacilli</taxon>
        <taxon>Bacillales</taxon>
        <taxon>Sporolactobacillaceae</taxon>
        <taxon>Camelliibacillus</taxon>
    </lineage>
</organism>
<dbReference type="SUPFAM" id="SSF48452">
    <property type="entry name" value="TPR-like"/>
    <property type="match status" value="1"/>
</dbReference>
<name>A0ABV9GM22_9BACL</name>
<dbReference type="Gene3D" id="1.25.40.10">
    <property type="entry name" value="Tetratricopeptide repeat domain"/>
    <property type="match status" value="1"/>
</dbReference>
<dbReference type="InterPro" id="IPR019734">
    <property type="entry name" value="TPR_rpt"/>
</dbReference>
<reference evidence="2" key="1">
    <citation type="journal article" date="2019" name="Int. J. Syst. Evol. Microbiol.">
        <title>The Global Catalogue of Microorganisms (GCM) 10K type strain sequencing project: providing services to taxonomists for standard genome sequencing and annotation.</title>
        <authorList>
            <consortium name="The Broad Institute Genomics Platform"/>
            <consortium name="The Broad Institute Genome Sequencing Center for Infectious Disease"/>
            <person name="Wu L."/>
            <person name="Ma J."/>
        </authorList>
    </citation>
    <scope>NUCLEOTIDE SEQUENCE [LARGE SCALE GENOMIC DNA]</scope>
    <source>
        <strain evidence="2">CGMCC 1.16306</strain>
    </source>
</reference>
<evidence type="ECO:0000313" key="2">
    <source>
        <dbReference type="Proteomes" id="UP001596022"/>
    </source>
</evidence>
<dbReference type="EMBL" id="JBHSFW010000006">
    <property type="protein sequence ID" value="MFC4619211.1"/>
    <property type="molecule type" value="Genomic_DNA"/>
</dbReference>
<dbReference type="Pfam" id="PF18801">
    <property type="entry name" value="RapH_N"/>
    <property type="match status" value="1"/>
</dbReference>
<dbReference type="InterPro" id="IPR011990">
    <property type="entry name" value="TPR-like_helical_dom_sf"/>
</dbReference>
<accession>A0ABV9GM22</accession>
<keyword evidence="2" id="KW-1185">Reference proteome</keyword>
<evidence type="ECO:0000313" key="1">
    <source>
        <dbReference type="EMBL" id="MFC4619211.1"/>
    </source>
</evidence>
<comment type="caution">
    <text evidence="1">The sequence shown here is derived from an EMBL/GenBank/DDBJ whole genome shotgun (WGS) entry which is preliminary data.</text>
</comment>
<protein>
    <submittedName>
        <fullName evidence="1">Tetratricopeptide repeat protein</fullName>
    </submittedName>
</protein>
<dbReference type="Proteomes" id="UP001596022">
    <property type="component" value="Unassembled WGS sequence"/>
</dbReference>
<dbReference type="Pfam" id="PF13424">
    <property type="entry name" value="TPR_12"/>
    <property type="match status" value="1"/>
</dbReference>
<dbReference type="RefSeq" id="WP_376846307.1">
    <property type="nucleotide sequence ID" value="NZ_JBHSFW010000006.1"/>
</dbReference>
<dbReference type="SMART" id="SM00028">
    <property type="entry name" value="TPR"/>
    <property type="match status" value="4"/>
</dbReference>
<proteinExistence type="predicted"/>
<gene>
    <name evidence="1" type="ORF">ACFO4N_10845</name>
</gene>
<sequence>MKVVEFPVMEVTSLLNDWYLNIKFQNVDEANRLKEEIDNNKEIIERDQTHMIYYMLLDFRHKLLLRQYDQAAFDLTKIETKKDQMDGLLTYYYLFFKGNYEYSIEQYEKAIESYQLAEQALENVPDDIEHAEFHYKVASAYYQVYFATLAEIHAEKAFEILQKYEHYIKRFTDCHVLLAMIYADLGKYGQALSKLQEALMYAKKINAKSLISGIIRNLGWLYSKAGQSEMAIEYLETSLQNVNRLDDYLKTLYLLAKEYFKIGEFKKGFDKLTMGKQIAEKNSEKVLLYRFKILEAFNVKQEEIEFILPEAINYFKRFELWEYVEGYSLDLAEYYGEKGNHQKASEWLLNVARTSKLFATKSIREVI</sequence>